<evidence type="ECO:0000256" key="2">
    <source>
        <dbReference type="ARBA" id="ARBA00004434"/>
    </source>
</evidence>
<dbReference type="AlphaFoldDB" id="A0AA40HEF8"/>
<gene>
    <name evidence="18" type="ORF">QTO34_009938</name>
</gene>
<evidence type="ECO:0000256" key="16">
    <source>
        <dbReference type="ARBA" id="ARBA00032035"/>
    </source>
</evidence>
<dbReference type="GO" id="GO:0045271">
    <property type="term" value="C:respiratory chain complex I"/>
    <property type="evidence" value="ECO:0007669"/>
    <property type="project" value="InterPro"/>
</dbReference>
<comment type="subcellular location">
    <subcellularLocation>
        <location evidence="2">Mitochondrion inner membrane</location>
        <topology evidence="2">Single-pass membrane protein</topology>
    </subcellularLocation>
</comment>
<proteinExistence type="inferred from homology"/>
<keyword evidence="13" id="KW-0496">Mitochondrion</keyword>
<evidence type="ECO:0000256" key="9">
    <source>
        <dbReference type="ARBA" id="ARBA00022792"/>
    </source>
</evidence>
<comment type="subunit">
    <text evidence="4">Complex I is composed of 45 different subunits.</text>
</comment>
<evidence type="ECO:0000256" key="17">
    <source>
        <dbReference type="SAM" id="MobiDB-lite"/>
    </source>
</evidence>
<dbReference type="GO" id="GO:0005743">
    <property type="term" value="C:mitochondrial inner membrane"/>
    <property type="evidence" value="ECO:0007669"/>
    <property type="project" value="UniProtKB-SubCell"/>
</dbReference>
<evidence type="ECO:0000256" key="10">
    <source>
        <dbReference type="ARBA" id="ARBA00022982"/>
    </source>
</evidence>
<dbReference type="EMBL" id="JAULJE010000021">
    <property type="protein sequence ID" value="KAK1329755.1"/>
    <property type="molecule type" value="Genomic_DNA"/>
</dbReference>
<evidence type="ECO:0000256" key="11">
    <source>
        <dbReference type="ARBA" id="ARBA00022989"/>
    </source>
</evidence>
<evidence type="ECO:0000256" key="14">
    <source>
        <dbReference type="ARBA" id="ARBA00023136"/>
    </source>
</evidence>
<evidence type="ECO:0000256" key="15">
    <source>
        <dbReference type="ARBA" id="ARBA00031425"/>
    </source>
</evidence>
<sequence>MAGSKSGAPWRRGARGEPGRCGAGRGGAPVEAVGSWPEGVAEVTRGLLQGRGIATFIRDAWAKEPVLVASCAIGSLSLLLPFISPYTKYAIMINEVTPYNYPVPSETMGTCLMCPATPRTPRAEAWSG</sequence>
<dbReference type="Proteomes" id="UP001177744">
    <property type="component" value="Unassembled WGS sequence"/>
</dbReference>
<evidence type="ECO:0000256" key="6">
    <source>
        <dbReference type="ARBA" id="ARBA00022448"/>
    </source>
</evidence>
<evidence type="ECO:0000256" key="13">
    <source>
        <dbReference type="ARBA" id="ARBA00023128"/>
    </source>
</evidence>
<evidence type="ECO:0000256" key="8">
    <source>
        <dbReference type="ARBA" id="ARBA00022692"/>
    </source>
</evidence>
<keyword evidence="10" id="KW-0249">Electron transport</keyword>
<keyword evidence="7" id="KW-0679">Respiratory chain</keyword>
<dbReference type="PANTHER" id="PTHR15221">
    <property type="entry name" value="NADH DEHYDROGENASE [UBIQUINONE] 1 ALPHA SUBCOMPLEX SUBUNIT 3"/>
    <property type="match status" value="1"/>
</dbReference>
<keyword evidence="19" id="KW-1185">Reference proteome</keyword>
<evidence type="ECO:0000313" key="18">
    <source>
        <dbReference type="EMBL" id="KAK1329755.1"/>
    </source>
</evidence>
<dbReference type="InterPro" id="IPR026626">
    <property type="entry name" value="NDUFA3"/>
</dbReference>
<dbReference type="PANTHER" id="PTHR15221:SF0">
    <property type="entry name" value="NADH DEHYDROGENASE [UBIQUINONE] 1 ALPHA SUBCOMPLEX SUBUNIT 3"/>
    <property type="match status" value="1"/>
</dbReference>
<keyword evidence="14" id="KW-0472">Membrane</keyword>
<protein>
    <recommendedName>
        <fullName evidence="5">NADH dehydrogenase [ubiquinone] 1 alpha subcomplex subunit 3</fullName>
    </recommendedName>
    <alternativeName>
        <fullName evidence="15">Complex I-B9</fullName>
    </alternativeName>
    <alternativeName>
        <fullName evidence="16">NADH-ubiquinone oxidoreductase B9 subunit</fullName>
    </alternativeName>
</protein>
<feature type="region of interest" description="Disordered" evidence="17">
    <location>
        <begin position="1"/>
        <end position="30"/>
    </location>
</feature>
<accession>A0AA40HEF8</accession>
<organism evidence="18 19">
    <name type="scientific">Cnephaeus nilssonii</name>
    <name type="common">Northern bat</name>
    <name type="synonym">Eptesicus nilssonii</name>
    <dbReference type="NCBI Taxonomy" id="3371016"/>
    <lineage>
        <taxon>Eukaryota</taxon>
        <taxon>Metazoa</taxon>
        <taxon>Chordata</taxon>
        <taxon>Craniata</taxon>
        <taxon>Vertebrata</taxon>
        <taxon>Euteleostomi</taxon>
        <taxon>Mammalia</taxon>
        <taxon>Eutheria</taxon>
        <taxon>Laurasiatheria</taxon>
        <taxon>Chiroptera</taxon>
        <taxon>Yangochiroptera</taxon>
        <taxon>Vespertilionidae</taxon>
        <taxon>Cnephaeus</taxon>
    </lineage>
</organism>
<keyword evidence="9" id="KW-0999">Mitochondrion inner membrane</keyword>
<evidence type="ECO:0000256" key="5">
    <source>
        <dbReference type="ARBA" id="ARBA00016391"/>
    </source>
</evidence>
<evidence type="ECO:0000256" key="3">
    <source>
        <dbReference type="ARBA" id="ARBA00008253"/>
    </source>
</evidence>
<keyword evidence="12" id="KW-0007">Acetylation</keyword>
<evidence type="ECO:0000256" key="7">
    <source>
        <dbReference type="ARBA" id="ARBA00022660"/>
    </source>
</evidence>
<dbReference type="Pfam" id="PF14987">
    <property type="entry name" value="NADHdh_A3"/>
    <property type="match status" value="1"/>
</dbReference>
<name>A0AA40HEF8_CNENI</name>
<keyword evidence="8" id="KW-0812">Transmembrane</keyword>
<comment type="similarity">
    <text evidence="3">Belongs to the complex I NDUFA3 subunit family.</text>
</comment>
<evidence type="ECO:0000256" key="1">
    <source>
        <dbReference type="ARBA" id="ARBA00003195"/>
    </source>
</evidence>
<evidence type="ECO:0000313" key="19">
    <source>
        <dbReference type="Proteomes" id="UP001177744"/>
    </source>
</evidence>
<evidence type="ECO:0000256" key="4">
    <source>
        <dbReference type="ARBA" id="ARBA00011533"/>
    </source>
</evidence>
<keyword evidence="6" id="KW-0813">Transport</keyword>
<evidence type="ECO:0000256" key="12">
    <source>
        <dbReference type="ARBA" id="ARBA00022990"/>
    </source>
</evidence>
<comment type="caution">
    <text evidence="18">The sequence shown here is derived from an EMBL/GenBank/DDBJ whole genome shotgun (WGS) entry which is preliminary data.</text>
</comment>
<comment type="function">
    <text evidence="1">Accessory subunit of the mitochondrial membrane respiratory chain NADH dehydrogenase (Complex I), that is believed not to be involved in catalysis. Complex I functions in the transfer of electrons from NADH to the respiratory chain. The immediate electron acceptor for the enzyme is believed to be ubiquinone.</text>
</comment>
<keyword evidence="11" id="KW-1133">Transmembrane helix</keyword>
<reference evidence="18" key="1">
    <citation type="submission" date="2023-06" db="EMBL/GenBank/DDBJ databases">
        <title>Reference genome for the Northern bat (Eptesicus nilssonii), a most northern bat species.</title>
        <authorList>
            <person name="Laine V.N."/>
            <person name="Pulliainen A.T."/>
            <person name="Lilley T.M."/>
        </authorList>
    </citation>
    <scope>NUCLEOTIDE SEQUENCE</scope>
    <source>
        <strain evidence="18">BLF_Eptnil</strain>
        <tissue evidence="18">Kidney</tissue>
    </source>
</reference>